<dbReference type="Pfam" id="PF13205">
    <property type="entry name" value="Big_5"/>
    <property type="match status" value="1"/>
</dbReference>
<feature type="region of interest" description="Disordered" evidence="2">
    <location>
        <begin position="532"/>
        <end position="570"/>
    </location>
</feature>
<evidence type="ECO:0000259" key="4">
    <source>
        <dbReference type="Pfam" id="PF13205"/>
    </source>
</evidence>
<feature type="chain" id="PRO_5046112721" evidence="3">
    <location>
        <begin position="22"/>
        <end position="570"/>
    </location>
</feature>
<dbReference type="InterPro" id="IPR032812">
    <property type="entry name" value="SbsA_Ig"/>
</dbReference>
<reference evidence="5" key="1">
    <citation type="submission" date="2022-01" db="EMBL/GenBank/DDBJ databases">
        <authorList>
            <person name="Wang Y."/>
        </authorList>
    </citation>
    <scope>NUCLEOTIDE SEQUENCE</scope>
    <source>
        <strain evidence="5">WB101</strain>
    </source>
</reference>
<accession>A0ABS9KGR8</accession>
<protein>
    <submittedName>
        <fullName evidence="5">Ig-like domain-containing protein</fullName>
    </submittedName>
</protein>
<comment type="caution">
    <text evidence="5">The sequence shown here is derived from an EMBL/GenBank/DDBJ whole genome shotgun (WGS) entry which is preliminary data.</text>
</comment>
<reference evidence="5" key="2">
    <citation type="submission" date="2024-05" db="EMBL/GenBank/DDBJ databases">
        <title>Rhodohalobacter halophilus gen. nov., sp. nov., a moderately halophilic member of the family Balneolaceae.</title>
        <authorList>
            <person name="Xia J."/>
        </authorList>
    </citation>
    <scope>NUCLEOTIDE SEQUENCE</scope>
    <source>
        <strain evidence="5">WB101</strain>
    </source>
</reference>
<feature type="domain" description="SbsA Ig-like" evidence="4">
    <location>
        <begin position="32"/>
        <end position="128"/>
    </location>
</feature>
<evidence type="ECO:0000313" key="6">
    <source>
        <dbReference type="Proteomes" id="UP001165366"/>
    </source>
</evidence>
<evidence type="ECO:0000256" key="3">
    <source>
        <dbReference type="SAM" id="SignalP"/>
    </source>
</evidence>
<gene>
    <name evidence="5" type="ORF">L6773_15740</name>
</gene>
<dbReference type="Proteomes" id="UP001165366">
    <property type="component" value="Unassembled WGS sequence"/>
</dbReference>
<evidence type="ECO:0000313" key="5">
    <source>
        <dbReference type="EMBL" id="MCG2590030.1"/>
    </source>
</evidence>
<dbReference type="EMBL" id="JAKLWS010000024">
    <property type="protein sequence ID" value="MCG2590030.1"/>
    <property type="molecule type" value="Genomic_DNA"/>
</dbReference>
<keyword evidence="6" id="KW-1185">Reference proteome</keyword>
<evidence type="ECO:0000256" key="1">
    <source>
        <dbReference type="ARBA" id="ARBA00022729"/>
    </source>
</evidence>
<name>A0ABS9KGR8_9BACT</name>
<feature type="compositionally biased region" description="Low complexity" evidence="2">
    <location>
        <begin position="561"/>
        <end position="570"/>
    </location>
</feature>
<proteinExistence type="predicted"/>
<dbReference type="RefSeq" id="WP_237855387.1">
    <property type="nucleotide sequence ID" value="NZ_JAKLWS010000024.1"/>
</dbReference>
<organism evidence="5 6">
    <name type="scientific">Rhodohalobacter sulfatireducens</name>
    <dbReference type="NCBI Taxonomy" id="2911366"/>
    <lineage>
        <taxon>Bacteria</taxon>
        <taxon>Pseudomonadati</taxon>
        <taxon>Balneolota</taxon>
        <taxon>Balneolia</taxon>
        <taxon>Balneolales</taxon>
        <taxon>Balneolaceae</taxon>
        <taxon>Rhodohalobacter</taxon>
    </lineage>
</organism>
<sequence length="570" mass="63645">MKKLLIAVVLVLIVVMLKSCATPMGPSGGERDEEGPNIVGTEPENGTTNFSGDEVTFEFDQFIERNSFRDNVTVEPDLGIEFEMDFGRKSATVEFLSPLPENTTIIVKVGTEVTDTDRNEMDAPFDLALSTGDVLDDATVTARLLNFQTGKGEKGNRVFLYPEPFDLTQRSRYVAETDTSGLIQFGYLGEGTYKAFLVNDVNRNRIWEPERENAQPFQSEIFELARDDSIDIGTLYIDSPDTLAPEVDGVGLLSQERLRLRASEEVIWEDDAEFILTDTLENEYTRAVPLYKSEQDPTVLFAQPFRALVDTMQFLIQANGVTDNAGNSLRINVEPFIGSVQEDTTALETISHNSGSGLFPDEALEVTYSTFIDDDSVIDSLVVVEGDTETRNWAPLEVANHILRISPPEGNWEPGISYEFRVWNPWLQEREQINPDIWQRNQLGGVELTLENGDSTVTSNLTLTDTEASILVDTTFTNSIFIDNLPPLEYKAIVYEDVNGDGQWNAGTVVPFMAPEPYTVRRQIPVREGFTAEVSVSYPNKESDTEQTVSPENEEDENSESSEPNDNNNP</sequence>
<evidence type="ECO:0000256" key="2">
    <source>
        <dbReference type="SAM" id="MobiDB-lite"/>
    </source>
</evidence>
<feature type="signal peptide" evidence="3">
    <location>
        <begin position="1"/>
        <end position="21"/>
    </location>
</feature>
<keyword evidence="1 3" id="KW-0732">Signal</keyword>